<feature type="compositionally biased region" description="Basic and acidic residues" evidence="4">
    <location>
        <begin position="195"/>
        <end position="204"/>
    </location>
</feature>
<dbReference type="PANTHER" id="PTHR12186:SF2">
    <property type="entry name" value="FGFR1 ONCOGENE PARTNER 2 HOMOLOG"/>
    <property type="match status" value="1"/>
</dbReference>
<evidence type="ECO:0000256" key="4">
    <source>
        <dbReference type="SAM" id="MobiDB-lite"/>
    </source>
</evidence>
<proteinExistence type="inferred from homology"/>
<dbReference type="PANTHER" id="PTHR12186">
    <property type="entry name" value="SIKE FAMILY MEMBER"/>
    <property type="match status" value="1"/>
</dbReference>
<organism evidence="5 6">
    <name type="scientific">Holothuria leucospilota</name>
    <name type="common">Black long sea cucumber</name>
    <name type="synonym">Mertensiothuria leucospilota</name>
    <dbReference type="NCBI Taxonomy" id="206669"/>
    <lineage>
        <taxon>Eukaryota</taxon>
        <taxon>Metazoa</taxon>
        <taxon>Echinodermata</taxon>
        <taxon>Eleutherozoa</taxon>
        <taxon>Echinozoa</taxon>
        <taxon>Holothuroidea</taxon>
        <taxon>Aspidochirotacea</taxon>
        <taxon>Aspidochirotida</taxon>
        <taxon>Holothuriidae</taxon>
        <taxon>Holothuria</taxon>
    </lineage>
</organism>
<feature type="coiled-coil region" evidence="3">
    <location>
        <begin position="36"/>
        <end position="96"/>
    </location>
</feature>
<evidence type="ECO:0000256" key="3">
    <source>
        <dbReference type="SAM" id="Coils"/>
    </source>
</evidence>
<dbReference type="EMBL" id="JAIZAY010000019">
    <property type="protein sequence ID" value="KAJ8023727.1"/>
    <property type="molecule type" value="Genomic_DNA"/>
</dbReference>
<feature type="compositionally biased region" description="Polar residues" evidence="4">
    <location>
        <begin position="285"/>
        <end position="308"/>
    </location>
</feature>
<dbReference type="Pfam" id="PF05769">
    <property type="entry name" value="SIKE"/>
    <property type="match status" value="1"/>
</dbReference>
<dbReference type="AlphaFoldDB" id="A0A9Q0YP12"/>
<evidence type="ECO:0000256" key="1">
    <source>
        <dbReference type="ARBA" id="ARBA00005537"/>
    </source>
</evidence>
<evidence type="ECO:0000313" key="5">
    <source>
        <dbReference type="EMBL" id="KAJ8023727.1"/>
    </source>
</evidence>
<feature type="compositionally biased region" description="Basic and acidic residues" evidence="4">
    <location>
        <begin position="226"/>
        <end position="244"/>
    </location>
</feature>
<protein>
    <submittedName>
        <fullName evidence="5">FGFR1 oncogene partner 2-like</fullName>
    </submittedName>
</protein>
<feature type="region of interest" description="Disordered" evidence="4">
    <location>
        <begin position="351"/>
        <end position="390"/>
    </location>
</feature>
<comment type="similarity">
    <text evidence="1">Belongs to the SIKE family.</text>
</comment>
<feature type="compositionally biased region" description="Low complexity" evidence="4">
    <location>
        <begin position="376"/>
        <end position="389"/>
    </location>
</feature>
<feature type="region of interest" description="Disordered" evidence="4">
    <location>
        <begin position="226"/>
        <end position="325"/>
    </location>
</feature>
<evidence type="ECO:0000313" key="6">
    <source>
        <dbReference type="Proteomes" id="UP001152320"/>
    </source>
</evidence>
<keyword evidence="6" id="KW-1185">Reference proteome</keyword>
<reference evidence="5" key="1">
    <citation type="submission" date="2021-10" db="EMBL/GenBank/DDBJ databases">
        <title>Tropical sea cucumber genome reveals ecological adaptation and Cuvierian tubules defense mechanism.</title>
        <authorList>
            <person name="Chen T."/>
        </authorList>
    </citation>
    <scope>NUCLEOTIDE SEQUENCE</scope>
    <source>
        <strain evidence="5">Nanhai2018</strain>
        <tissue evidence="5">Muscle</tissue>
    </source>
</reference>
<feature type="compositionally biased region" description="Basic and acidic residues" evidence="4">
    <location>
        <begin position="260"/>
        <end position="270"/>
    </location>
</feature>
<feature type="region of interest" description="Disordered" evidence="4">
    <location>
        <begin position="185"/>
        <end position="213"/>
    </location>
</feature>
<evidence type="ECO:0000256" key="2">
    <source>
        <dbReference type="ARBA" id="ARBA00023054"/>
    </source>
</evidence>
<dbReference type="OrthoDB" id="21214at2759"/>
<dbReference type="InterPro" id="IPR008555">
    <property type="entry name" value="SIKE"/>
</dbReference>
<keyword evidence="2 3" id="KW-0175">Coiled coil</keyword>
<accession>A0A9Q0YP12</accession>
<name>A0A9Q0YP12_HOLLE</name>
<gene>
    <name evidence="5" type="ORF">HOLleu_36247</name>
</gene>
<dbReference type="Proteomes" id="UP001152320">
    <property type="component" value="Chromosome 19"/>
</dbReference>
<sequence length="407" mass="45162">MSISIEQVLADAKRLVERLRVHDNAADSLIQQTTGLNKRIETMTEYQEEIEEMNNIARHRPRTALILGIQRENRQIRQLQEENAELVASLKQHQAALDLIMSSYREQITRIRNAHKSEQDLLQKHSSDTNVTSEYISKIIEMAAVMQKAADCDETYCFQMEETISKLKYENSGLRELLKITKSVTESAGRQPLPKSDKTSEGEGKSQALNETVILSSPKLGVWEELKENSASEETERQQERHASPDSPHVIRKPIATTCKKNEQKVKGKDSSGAISGKRNENKNNNHSANVKSRPGNLNQNKSVSGPNKASVGERLPDGVATSTSLTNCNRETKIATKGAISDPELALESEHLSDDFDTSSLSSQSSISTVKEVDSLSISSEISDSSGDLSEKMIDFSEINVDSTHL</sequence>
<feature type="compositionally biased region" description="Low complexity" evidence="4">
    <location>
        <begin position="359"/>
        <end position="369"/>
    </location>
</feature>
<comment type="caution">
    <text evidence="5">The sequence shown here is derived from an EMBL/GenBank/DDBJ whole genome shotgun (WGS) entry which is preliminary data.</text>
</comment>